<accession>A0A9D4G0Y7</accession>
<gene>
    <name evidence="2" type="ORF">DPMN_134918</name>
</gene>
<dbReference type="AlphaFoldDB" id="A0A9D4G0Y7"/>
<name>A0A9D4G0Y7_DREPO</name>
<dbReference type="Proteomes" id="UP000828390">
    <property type="component" value="Unassembled WGS sequence"/>
</dbReference>
<organism evidence="2 3">
    <name type="scientific">Dreissena polymorpha</name>
    <name type="common">Zebra mussel</name>
    <name type="synonym">Mytilus polymorpha</name>
    <dbReference type="NCBI Taxonomy" id="45954"/>
    <lineage>
        <taxon>Eukaryota</taxon>
        <taxon>Metazoa</taxon>
        <taxon>Spiralia</taxon>
        <taxon>Lophotrochozoa</taxon>
        <taxon>Mollusca</taxon>
        <taxon>Bivalvia</taxon>
        <taxon>Autobranchia</taxon>
        <taxon>Heteroconchia</taxon>
        <taxon>Euheterodonta</taxon>
        <taxon>Imparidentia</taxon>
        <taxon>Neoheterodontei</taxon>
        <taxon>Myida</taxon>
        <taxon>Dreissenoidea</taxon>
        <taxon>Dreissenidae</taxon>
        <taxon>Dreissena</taxon>
    </lineage>
</organism>
<protein>
    <submittedName>
        <fullName evidence="2">Uncharacterized protein</fullName>
    </submittedName>
</protein>
<keyword evidence="3" id="KW-1185">Reference proteome</keyword>
<comment type="caution">
    <text evidence="2">The sequence shown here is derived from an EMBL/GenBank/DDBJ whole genome shotgun (WGS) entry which is preliminary data.</text>
</comment>
<dbReference type="EMBL" id="JAIWYP010000006">
    <property type="protein sequence ID" value="KAH3806595.1"/>
    <property type="molecule type" value="Genomic_DNA"/>
</dbReference>
<evidence type="ECO:0000313" key="2">
    <source>
        <dbReference type="EMBL" id="KAH3806595.1"/>
    </source>
</evidence>
<feature type="signal peptide" evidence="1">
    <location>
        <begin position="1"/>
        <end position="20"/>
    </location>
</feature>
<reference evidence="2" key="2">
    <citation type="submission" date="2020-11" db="EMBL/GenBank/DDBJ databases">
        <authorList>
            <person name="McCartney M.A."/>
            <person name="Auch B."/>
            <person name="Kono T."/>
            <person name="Mallez S."/>
            <person name="Becker A."/>
            <person name="Gohl D.M."/>
            <person name="Silverstein K.A.T."/>
            <person name="Koren S."/>
            <person name="Bechman K.B."/>
            <person name="Herman A."/>
            <person name="Abrahante J.E."/>
            <person name="Garbe J."/>
        </authorList>
    </citation>
    <scope>NUCLEOTIDE SEQUENCE</scope>
    <source>
        <strain evidence="2">Duluth1</strain>
        <tissue evidence="2">Whole animal</tissue>
    </source>
</reference>
<reference evidence="2" key="1">
    <citation type="journal article" date="2019" name="bioRxiv">
        <title>The Genome of the Zebra Mussel, Dreissena polymorpha: A Resource for Invasive Species Research.</title>
        <authorList>
            <person name="McCartney M.A."/>
            <person name="Auch B."/>
            <person name="Kono T."/>
            <person name="Mallez S."/>
            <person name="Zhang Y."/>
            <person name="Obille A."/>
            <person name="Becker A."/>
            <person name="Abrahante J.E."/>
            <person name="Garbe J."/>
            <person name="Badalamenti J.P."/>
            <person name="Herman A."/>
            <person name="Mangelson H."/>
            <person name="Liachko I."/>
            <person name="Sullivan S."/>
            <person name="Sone E.D."/>
            <person name="Koren S."/>
            <person name="Silverstein K.A.T."/>
            <person name="Beckman K.B."/>
            <person name="Gohl D.M."/>
        </authorList>
    </citation>
    <scope>NUCLEOTIDE SEQUENCE</scope>
    <source>
        <strain evidence="2">Duluth1</strain>
        <tissue evidence="2">Whole animal</tissue>
    </source>
</reference>
<keyword evidence="1" id="KW-0732">Signal</keyword>
<evidence type="ECO:0000313" key="3">
    <source>
        <dbReference type="Proteomes" id="UP000828390"/>
    </source>
</evidence>
<sequence>MHSFVAYGLVLFAMFAYVAADKKRCFCRVALEGDKSIVKELHTEEHYHWFSVACSRLVKCPENCDKKVKEWLCDSKSECNNLTGGKKVVPSWQASVCDGGFGHNARTCGCDSDKCVKECETRTPVAELIKCVVGCFRPQ</sequence>
<evidence type="ECO:0000256" key="1">
    <source>
        <dbReference type="SAM" id="SignalP"/>
    </source>
</evidence>
<proteinExistence type="predicted"/>
<feature type="chain" id="PRO_5039203943" evidence="1">
    <location>
        <begin position="21"/>
        <end position="139"/>
    </location>
</feature>